<evidence type="ECO:0000259" key="1">
    <source>
        <dbReference type="Pfam" id="PF20150"/>
    </source>
</evidence>
<dbReference type="InterPro" id="IPR045518">
    <property type="entry name" value="2EXR"/>
</dbReference>
<evidence type="ECO:0000313" key="2">
    <source>
        <dbReference type="EMBL" id="KAK4213185.1"/>
    </source>
</evidence>
<comment type="caution">
    <text evidence="2">The sequence shown here is derived from an EMBL/GenBank/DDBJ whole genome shotgun (WGS) entry which is preliminary data.</text>
</comment>
<evidence type="ECO:0000313" key="3">
    <source>
        <dbReference type="Proteomes" id="UP001301769"/>
    </source>
</evidence>
<reference evidence="2" key="1">
    <citation type="journal article" date="2023" name="Mol. Phylogenet. Evol.">
        <title>Genome-scale phylogeny and comparative genomics of the fungal order Sordariales.</title>
        <authorList>
            <person name="Hensen N."/>
            <person name="Bonometti L."/>
            <person name="Westerberg I."/>
            <person name="Brannstrom I.O."/>
            <person name="Guillou S."/>
            <person name="Cros-Aarteil S."/>
            <person name="Calhoun S."/>
            <person name="Haridas S."/>
            <person name="Kuo A."/>
            <person name="Mondo S."/>
            <person name="Pangilinan J."/>
            <person name="Riley R."/>
            <person name="LaButti K."/>
            <person name="Andreopoulos B."/>
            <person name="Lipzen A."/>
            <person name="Chen C."/>
            <person name="Yan M."/>
            <person name="Daum C."/>
            <person name="Ng V."/>
            <person name="Clum A."/>
            <person name="Steindorff A."/>
            <person name="Ohm R.A."/>
            <person name="Martin F."/>
            <person name="Silar P."/>
            <person name="Natvig D.O."/>
            <person name="Lalanne C."/>
            <person name="Gautier V."/>
            <person name="Ament-Velasquez S.L."/>
            <person name="Kruys A."/>
            <person name="Hutchinson M.I."/>
            <person name="Powell A.J."/>
            <person name="Barry K."/>
            <person name="Miller A.N."/>
            <person name="Grigoriev I.V."/>
            <person name="Debuchy R."/>
            <person name="Gladieux P."/>
            <person name="Hiltunen Thoren M."/>
            <person name="Johannesson H."/>
        </authorList>
    </citation>
    <scope>NUCLEOTIDE SEQUENCE</scope>
    <source>
        <strain evidence="2">PSN293</strain>
    </source>
</reference>
<accession>A0AAN6Y8B2</accession>
<organism evidence="2 3">
    <name type="scientific">Rhypophila decipiens</name>
    <dbReference type="NCBI Taxonomy" id="261697"/>
    <lineage>
        <taxon>Eukaryota</taxon>
        <taxon>Fungi</taxon>
        <taxon>Dikarya</taxon>
        <taxon>Ascomycota</taxon>
        <taxon>Pezizomycotina</taxon>
        <taxon>Sordariomycetes</taxon>
        <taxon>Sordariomycetidae</taxon>
        <taxon>Sordariales</taxon>
        <taxon>Naviculisporaceae</taxon>
        <taxon>Rhypophila</taxon>
    </lineage>
</organism>
<dbReference type="Pfam" id="PF20150">
    <property type="entry name" value="2EXR"/>
    <property type="match status" value="1"/>
</dbReference>
<proteinExistence type="predicted"/>
<dbReference type="Proteomes" id="UP001301769">
    <property type="component" value="Unassembled WGS sequence"/>
</dbReference>
<keyword evidence="3" id="KW-1185">Reference proteome</keyword>
<name>A0AAN6Y8B2_9PEZI</name>
<protein>
    <recommendedName>
        <fullName evidence="1">2EXR domain-containing protein</fullName>
    </recommendedName>
</protein>
<sequence>MAATFTPFPRLPIEIQDAIWTVHLLLQPPNPETCIISPPVLKHRPHEPGYCNPAYALHSQGQRRCNCLIGNGPILPLTVDTCWPAIAHLSRSSRSFFFRSTKSGLFKSVGIPIGLRLSPQAGNIHVPYRVFDPEVDTLYWSACQHDFITSVFFRQPEHAVLGRQLRHVAIELGVVFIHRVARPHLDYLNFPRHFIQHVAPLLESITYVLPESHARRYDCFKKQVDESENAFEARRLNHYDNSAPWVPGLEFVPPARRCRLTKLSDDKIMKIELDRVPGDILARARRAGFFRERLSADGPEGHDVFRRWLTMEEYMIVEPRRNVQGTRVDVQMAVFEERQVADVGRDGTEVNDERGSRESGLPERWVEVCAGRMVANLGLESRVGHVLTGERKDPEQYRVLDDDLGRFGNETL</sequence>
<reference evidence="2" key="2">
    <citation type="submission" date="2023-05" db="EMBL/GenBank/DDBJ databases">
        <authorList>
            <consortium name="Lawrence Berkeley National Laboratory"/>
            <person name="Steindorff A."/>
            <person name="Hensen N."/>
            <person name="Bonometti L."/>
            <person name="Westerberg I."/>
            <person name="Brannstrom I.O."/>
            <person name="Guillou S."/>
            <person name="Cros-Aarteil S."/>
            <person name="Calhoun S."/>
            <person name="Haridas S."/>
            <person name="Kuo A."/>
            <person name="Mondo S."/>
            <person name="Pangilinan J."/>
            <person name="Riley R."/>
            <person name="Labutti K."/>
            <person name="Andreopoulos B."/>
            <person name="Lipzen A."/>
            <person name="Chen C."/>
            <person name="Yanf M."/>
            <person name="Daum C."/>
            <person name="Ng V."/>
            <person name="Clum A."/>
            <person name="Ohm R."/>
            <person name="Martin F."/>
            <person name="Silar P."/>
            <person name="Natvig D."/>
            <person name="Lalanne C."/>
            <person name="Gautier V."/>
            <person name="Ament-Velasquez S.L."/>
            <person name="Kruys A."/>
            <person name="Hutchinson M.I."/>
            <person name="Powell A.J."/>
            <person name="Barry K."/>
            <person name="Miller A.N."/>
            <person name="Grigoriev I.V."/>
            <person name="Debuchy R."/>
            <person name="Gladieux P."/>
            <person name="Thoren M.H."/>
            <person name="Johannesson H."/>
        </authorList>
    </citation>
    <scope>NUCLEOTIDE SEQUENCE</scope>
    <source>
        <strain evidence="2">PSN293</strain>
    </source>
</reference>
<dbReference type="EMBL" id="MU858113">
    <property type="protein sequence ID" value="KAK4213185.1"/>
    <property type="molecule type" value="Genomic_DNA"/>
</dbReference>
<gene>
    <name evidence="2" type="ORF">QBC37DRAFT_423497</name>
</gene>
<feature type="domain" description="2EXR" evidence="1">
    <location>
        <begin position="5"/>
        <end position="138"/>
    </location>
</feature>
<dbReference type="AlphaFoldDB" id="A0AAN6Y8B2"/>